<dbReference type="EnsemblMetazoa" id="CLYHEMT014049.1">
    <property type="protein sequence ID" value="CLYHEMP014049.1"/>
    <property type="gene ID" value="CLYHEMG014049"/>
</dbReference>
<dbReference type="PANTHER" id="PTHR19969">
    <property type="entry name" value="SH2-SH3 ADAPTOR PROTEIN-RELATED"/>
    <property type="match status" value="1"/>
</dbReference>
<evidence type="ECO:0000256" key="1">
    <source>
        <dbReference type="ARBA" id="ARBA00022443"/>
    </source>
</evidence>
<dbReference type="InterPro" id="IPR036860">
    <property type="entry name" value="SH2_dom_sf"/>
</dbReference>
<dbReference type="Gene3D" id="2.30.30.40">
    <property type="entry name" value="SH3 Domains"/>
    <property type="match status" value="2"/>
</dbReference>
<dbReference type="Pfam" id="PF00018">
    <property type="entry name" value="SH3_1"/>
    <property type="match status" value="1"/>
</dbReference>
<feature type="domain" description="SH3" evidence="7">
    <location>
        <begin position="115"/>
        <end position="175"/>
    </location>
</feature>
<dbReference type="SMART" id="SM00326">
    <property type="entry name" value="SH3"/>
    <property type="match status" value="2"/>
</dbReference>
<name>A0A7M6DKK6_9CNID</name>
<dbReference type="Gene3D" id="3.30.505.10">
    <property type="entry name" value="SH2 domain"/>
    <property type="match status" value="1"/>
</dbReference>
<dbReference type="InterPro" id="IPR051184">
    <property type="entry name" value="Tyrosine-phos_adapter"/>
</dbReference>
<keyword evidence="2 3" id="KW-0727">SH2 domain</keyword>
<dbReference type="GO" id="GO:0035591">
    <property type="term" value="F:signaling adaptor activity"/>
    <property type="evidence" value="ECO:0007669"/>
    <property type="project" value="TreeGrafter"/>
</dbReference>
<dbReference type="Proteomes" id="UP000594262">
    <property type="component" value="Unplaced"/>
</dbReference>
<dbReference type="SUPFAM" id="SSF55550">
    <property type="entry name" value="SH2 domain"/>
    <property type="match status" value="1"/>
</dbReference>
<sequence>MADRLFMYSWYHGEISRPTSEEILLNQSPGLFLVRDSTSCKGGYVLSVSENRKVSHYIITHRQGQYHIGDQVFNDLPDIVEFYKRHFLDTTTLVEPAARQVEPEPEAPAARAPPQESIKVKAKYNFPGNDPEDLPFRKNDNLTILKKEEDQWWLARDSQGKEGMIPANYVEVVRTTSTVNTMSNSSTSTRVPSITTGSGGYTTPNNTSVPSTVPTATTVPAIAEAIQDRVPSIYDPYELKFQKGERILVLKMREDGIWEGQLKNGKKGIFPFRYVKIVSSSPQDVDAWNNS</sequence>
<dbReference type="GeneID" id="136815765"/>
<evidence type="ECO:0000313" key="8">
    <source>
        <dbReference type="EnsemblMetazoa" id="CLYHEMP014049.1"/>
    </source>
</evidence>
<keyword evidence="9" id="KW-1185">Reference proteome</keyword>
<protein>
    <submittedName>
        <fullName evidence="8">Uncharacterized protein</fullName>
    </submittedName>
</protein>
<feature type="domain" description="SH3" evidence="7">
    <location>
        <begin position="218"/>
        <end position="280"/>
    </location>
</feature>
<dbReference type="InterPro" id="IPR000980">
    <property type="entry name" value="SH2"/>
</dbReference>
<dbReference type="Pfam" id="PF07653">
    <property type="entry name" value="SH3_2"/>
    <property type="match status" value="1"/>
</dbReference>
<dbReference type="SMART" id="SM00252">
    <property type="entry name" value="SH2"/>
    <property type="match status" value="1"/>
</dbReference>
<dbReference type="GO" id="GO:1902531">
    <property type="term" value="P:regulation of intracellular signal transduction"/>
    <property type="evidence" value="ECO:0007669"/>
    <property type="project" value="UniProtKB-ARBA"/>
</dbReference>
<feature type="region of interest" description="Disordered" evidence="5">
    <location>
        <begin position="181"/>
        <end position="212"/>
    </location>
</feature>
<evidence type="ECO:0000256" key="5">
    <source>
        <dbReference type="SAM" id="MobiDB-lite"/>
    </source>
</evidence>
<evidence type="ECO:0000313" key="9">
    <source>
        <dbReference type="Proteomes" id="UP000594262"/>
    </source>
</evidence>
<evidence type="ECO:0000256" key="3">
    <source>
        <dbReference type="PROSITE-ProRule" id="PRU00191"/>
    </source>
</evidence>
<evidence type="ECO:0000259" key="6">
    <source>
        <dbReference type="PROSITE" id="PS50001"/>
    </source>
</evidence>
<dbReference type="InterPro" id="IPR035457">
    <property type="entry name" value="CRK_SH3_N"/>
</dbReference>
<dbReference type="SUPFAM" id="SSF50044">
    <property type="entry name" value="SH3-domain"/>
    <property type="match status" value="2"/>
</dbReference>
<feature type="compositionally biased region" description="Low complexity" evidence="5">
    <location>
        <begin position="181"/>
        <end position="191"/>
    </location>
</feature>
<feature type="domain" description="SH2" evidence="6">
    <location>
        <begin position="10"/>
        <end position="97"/>
    </location>
</feature>
<dbReference type="CDD" id="cd11758">
    <property type="entry name" value="SH3_CRK_N"/>
    <property type="match status" value="1"/>
</dbReference>
<dbReference type="PRINTS" id="PR00452">
    <property type="entry name" value="SH3DOMAIN"/>
</dbReference>
<dbReference type="AlphaFoldDB" id="A0A7M6DKK6"/>
<dbReference type="InterPro" id="IPR036028">
    <property type="entry name" value="SH3-like_dom_sf"/>
</dbReference>
<reference evidence="8" key="1">
    <citation type="submission" date="2021-01" db="UniProtKB">
        <authorList>
            <consortium name="EnsemblMetazoa"/>
        </authorList>
    </citation>
    <scope>IDENTIFICATION</scope>
</reference>
<dbReference type="PANTHER" id="PTHR19969:SF5">
    <property type="entry name" value="CRK-LIKE PROTEIN"/>
    <property type="match status" value="1"/>
</dbReference>
<dbReference type="GO" id="GO:0005737">
    <property type="term" value="C:cytoplasm"/>
    <property type="evidence" value="ECO:0007669"/>
    <property type="project" value="TreeGrafter"/>
</dbReference>
<dbReference type="PROSITE" id="PS50001">
    <property type="entry name" value="SH2"/>
    <property type="match status" value="1"/>
</dbReference>
<dbReference type="InterPro" id="IPR001452">
    <property type="entry name" value="SH3_domain"/>
</dbReference>
<dbReference type="PRINTS" id="PR00401">
    <property type="entry name" value="SH2DOMAIN"/>
</dbReference>
<accession>A0A7M6DKK6</accession>
<dbReference type="GO" id="GO:0007167">
    <property type="term" value="P:enzyme-linked receptor protein signaling pathway"/>
    <property type="evidence" value="ECO:0007669"/>
    <property type="project" value="TreeGrafter"/>
</dbReference>
<evidence type="ECO:0000256" key="4">
    <source>
        <dbReference type="PROSITE-ProRule" id="PRU00192"/>
    </source>
</evidence>
<dbReference type="PROSITE" id="PS50002">
    <property type="entry name" value="SH3"/>
    <property type="match status" value="2"/>
</dbReference>
<evidence type="ECO:0000259" key="7">
    <source>
        <dbReference type="PROSITE" id="PS50002"/>
    </source>
</evidence>
<keyword evidence="1 4" id="KW-0728">SH3 domain</keyword>
<dbReference type="GO" id="GO:0016477">
    <property type="term" value="P:cell migration"/>
    <property type="evidence" value="ECO:0007669"/>
    <property type="project" value="TreeGrafter"/>
</dbReference>
<proteinExistence type="predicted"/>
<dbReference type="GO" id="GO:0030971">
    <property type="term" value="F:receptor tyrosine kinase binding"/>
    <property type="evidence" value="ECO:0007669"/>
    <property type="project" value="TreeGrafter"/>
</dbReference>
<evidence type="ECO:0000256" key="2">
    <source>
        <dbReference type="ARBA" id="ARBA00022999"/>
    </source>
</evidence>
<dbReference type="Pfam" id="PF00017">
    <property type="entry name" value="SH2"/>
    <property type="match status" value="1"/>
</dbReference>
<dbReference type="OrthoDB" id="9204160at2759"/>
<organism evidence="8 9">
    <name type="scientific">Clytia hemisphaerica</name>
    <dbReference type="NCBI Taxonomy" id="252671"/>
    <lineage>
        <taxon>Eukaryota</taxon>
        <taxon>Metazoa</taxon>
        <taxon>Cnidaria</taxon>
        <taxon>Hydrozoa</taxon>
        <taxon>Hydroidolina</taxon>
        <taxon>Leptothecata</taxon>
        <taxon>Obeliida</taxon>
        <taxon>Clytiidae</taxon>
        <taxon>Clytia</taxon>
    </lineage>
</organism>
<feature type="compositionally biased region" description="Polar residues" evidence="5">
    <location>
        <begin position="192"/>
        <end position="206"/>
    </location>
</feature>
<dbReference type="RefSeq" id="XP_066928315.1">
    <property type="nucleotide sequence ID" value="XM_067072214.1"/>
</dbReference>